<dbReference type="EnsemblMetazoa" id="XM_050662248.1">
    <property type="protein sequence ID" value="XP_050518205.1"/>
    <property type="gene ID" value="LOC126892626"/>
</dbReference>
<evidence type="ECO:0000313" key="1">
    <source>
        <dbReference type="EnsemblMetazoa" id="XP_050518205.1"/>
    </source>
</evidence>
<protein>
    <submittedName>
        <fullName evidence="1">Uncharacterized protein</fullName>
    </submittedName>
</protein>
<dbReference type="GeneID" id="126892626"/>
<proteinExistence type="predicted"/>
<name>A0ABM5L6Y3_DIAVI</name>
<organism evidence="1 2">
    <name type="scientific">Diabrotica virgifera virgifera</name>
    <name type="common">western corn rootworm</name>
    <dbReference type="NCBI Taxonomy" id="50390"/>
    <lineage>
        <taxon>Eukaryota</taxon>
        <taxon>Metazoa</taxon>
        <taxon>Ecdysozoa</taxon>
        <taxon>Arthropoda</taxon>
        <taxon>Hexapoda</taxon>
        <taxon>Insecta</taxon>
        <taxon>Pterygota</taxon>
        <taxon>Neoptera</taxon>
        <taxon>Endopterygota</taxon>
        <taxon>Coleoptera</taxon>
        <taxon>Polyphaga</taxon>
        <taxon>Cucujiformia</taxon>
        <taxon>Chrysomeloidea</taxon>
        <taxon>Chrysomelidae</taxon>
        <taxon>Galerucinae</taxon>
        <taxon>Diabroticina</taxon>
        <taxon>Diabroticites</taxon>
        <taxon>Diabrotica</taxon>
    </lineage>
</organism>
<evidence type="ECO:0000313" key="2">
    <source>
        <dbReference type="Proteomes" id="UP001652700"/>
    </source>
</evidence>
<reference evidence="1" key="1">
    <citation type="submission" date="2025-05" db="UniProtKB">
        <authorList>
            <consortium name="EnsemblMetazoa"/>
        </authorList>
    </citation>
    <scope>IDENTIFICATION</scope>
</reference>
<sequence>MMVIMSRGSLMLNLALKGKTVNADRVRSSSKYIPVNKKFTQDEENQSYYVGLKKNNECACILQARVDSKQSTN</sequence>
<accession>A0ABM5L6Y3</accession>
<keyword evidence="2" id="KW-1185">Reference proteome</keyword>
<dbReference type="RefSeq" id="XP_050518205.1">
    <property type="nucleotide sequence ID" value="XM_050662248.1"/>
</dbReference>
<dbReference type="Proteomes" id="UP001652700">
    <property type="component" value="Unplaced"/>
</dbReference>